<keyword evidence="5" id="KW-1185">Reference proteome</keyword>
<gene>
    <name evidence="4" type="ORF">BGW38_008310</name>
</gene>
<evidence type="ECO:0000256" key="1">
    <source>
        <dbReference type="ARBA" id="ARBA00016056"/>
    </source>
</evidence>
<dbReference type="InterPro" id="IPR003172">
    <property type="entry name" value="ML_dom"/>
</dbReference>
<name>A0A9P6FYB4_9FUNG</name>
<dbReference type="Pfam" id="PF02221">
    <property type="entry name" value="E1_DerP2_DerF2"/>
    <property type="match status" value="1"/>
</dbReference>
<dbReference type="SUPFAM" id="SSF81296">
    <property type="entry name" value="E set domains"/>
    <property type="match status" value="1"/>
</dbReference>
<accession>A0A9P6FYB4</accession>
<protein>
    <recommendedName>
        <fullName evidence="1">Phosphatidylglycerol/phosphatidylinositol transfer protein</fullName>
    </recommendedName>
</protein>
<dbReference type="SMART" id="SM00737">
    <property type="entry name" value="ML"/>
    <property type="match status" value="1"/>
</dbReference>
<comment type="caution">
    <text evidence="4">The sequence shown here is derived from an EMBL/GenBank/DDBJ whole genome shotgun (WGS) entry which is preliminary data.</text>
</comment>
<evidence type="ECO:0000313" key="4">
    <source>
        <dbReference type="EMBL" id="KAF9583858.1"/>
    </source>
</evidence>
<dbReference type="InterPro" id="IPR014756">
    <property type="entry name" value="Ig_E-set"/>
</dbReference>
<feature type="chain" id="PRO_5040310011" description="Phosphatidylglycerol/phosphatidylinositol transfer protein" evidence="2">
    <location>
        <begin position="21"/>
        <end position="150"/>
    </location>
</feature>
<feature type="domain" description="MD-2-related lipid-recognition" evidence="3">
    <location>
        <begin position="23"/>
        <end position="135"/>
    </location>
</feature>
<proteinExistence type="predicted"/>
<sequence>MKAITTLATVTALLSAMASAMSLESCGASDYVSGVSVKADDLVPGKEICSEISGDVLKEIGGGTVEVNANPAGLGTQTREFDICEVAKGCPIKPGHHTFKVCNKAENFPTNIEVQFEVIGKSSNGNTLFCFKGKAVTKSGSKKRRLPSDY</sequence>
<dbReference type="AlphaFoldDB" id="A0A9P6FYB4"/>
<dbReference type="EMBL" id="JAABOA010000569">
    <property type="protein sequence ID" value="KAF9583858.1"/>
    <property type="molecule type" value="Genomic_DNA"/>
</dbReference>
<keyword evidence="2" id="KW-0732">Signal</keyword>
<evidence type="ECO:0000259" key="3">
    <source>
        <dbReference type="SMART" id="SM00737"/>
    </source>
</evidence>
<evidence type="ECO:0000313" key="5">
    <source>
        <dbReference type="Proteomes" id="UP000780801"/>
    </source>
</evidence>
<dbReference type="Proteomes" id="UP000780801">
    <property type="component" value="Unassembled WGS sequence"/>
</dbReference>
<evidence type="ECO:0000256" key="2">
    <source>
        <dbReference type="SAM" id="SignalP"/>
    </source>
</evidence>
<organism evidence="4 5">
    <name type="scientific">Lunasporangiospora selenospora</name>
    <dbReference type="NCBI Taxonomy" id="979761"/>
    <lineage>
        <taxon>Eukaryota</taxon>
        <taxon>Fungi</taxon>
        <taxon>Fungi incertae sedis</taxon>
        <taxon>Mucoromycota</taxon>
        <taxon>Mortierellomycotina</taxon>
        <taxon>Mortierellomycetes</taxon>
        <taxon>Mortierellales</taxon>
        <taxon>Mortierellaceae</taxon>
        <taxon>Lunasporangiospora</taxon>
    </lineage>
</organism>
<dbReference type="Gene3D" id="2.60.40.770">
    <property type="match status" value="1"/>
</dbReference>
<reference evidence="4" key="1">
    <citation type="journal article" date="2020" name="Fungal Divers.">
        <title>Resolving the Mortierellaceae phylogeny through synthesis of multi-gene phylogenetics and phylogenomics.</title>
        <authorList>
            <person name="Vandepol N."/>
            <person name="Liber J."/>
            <person name="Desiro A."/>
            <person name="Na H."/>
            <person name="Kennedy M."/>
            <person name="Barry K."/>
            <person name="Grigoriev I.V."/>
            <person name="Miller A.N."/>
            <person name="O'Donnell K."/>
            <person name="Stajich J.E."/>
            <person name="Bonito G."/>
        </authorList>
    </citation>
    <scope>NUCLEOTIDE SEQUENCE</scope>
    <source>
        <strain evidence="4">KOD1015</strain>
    </source>
</reference>
<feature type="signal peptide" evidence="2">
    <location>
        <begin position="1"/>
        <end position="20"/>
    </location>
</feature>